<dbReference type="SMART" id="SM00342">
    <property type="entry name" value="HTH_ARAC"/>
    <property type="match status" value="1"/>
</dbReference>
<keyword evidence="3" id="KW-1185">Reference proteome</keyword>
<sequence length="327" mass="38161">MSNTYLTLIEEIIMKNKYAKDLGKDIEAYIQAHPEANRISQICEHFGIGRMVFAQAIKTFTHLTGKEFINVQRRKAVIEHLKKKNATVESVAEVIGMKCLFSTQSVIRKWFGQPLGHLVHLANINRLDKFLKCEHQVYRQFLAEEMMDYIDNHNGKVNINSDLTGEFQMGQTMINTIWREYSPDETLVLYIRMTKAQYVRNSFLKEQCTMEELLKRTGFNRTFIEALHKELYGITLGAWVKKNYKHPQIRNPDGKGFTLVPADTLDRITSAIKDEHTSLQEVSDAVGYSIYIVLRIVQFYTDKNFAQYRKEVIEKKLHLNKTETYYV</sequence>
<dbReference type="KEGG" id="vg:40103052"/>
<accession>V9M017</accession>
<dbReference type="GO" id="GO:0043565">
    <property type="term" value="F:sequence-specific DNA binding"/>
    <property type="evidence" value="ECO:0007669"/>
    <property type="project" value="InterPro"/>
</dbReference>
<reference evidence="2 3" key="1">
    <citation type="submission" date="2012-11" db="EMBL/GenBank/DDBJ databases">
        <title>Complete genome sequence of a novel phiKZ-like Vibrio phage.</title>
        <authorList>
            <person name="Luo Z."/>
            <person name="Yu Y."/>
        </authorList>
    </citation>
    <scope>NUCLEOTIDE SEQUENCE [LARGE SCALE GENOMIC DNA]</scope>
</reference>
<proteinExistence type="predicted"/>
<dbReference type="RefSeq" id="YP_009626152.1">
    <property type="nucleotide sequence ID" value="NC_042136.1"/>
</dbReference>
<dbReference type="Gene3D" id="1.10.10.60">
    <property type="entry name" value="Homeodomain-like"/>
    <property type="match status" value="1"/>
</dbReference>
<dbReference type="PROSITE" id="PS01124">
    <property type="entry name" value="HTH_ARAC_FAMILY_2"/>
    <property type="match status" value="1"/>
</dbReference>
<dbReference type="OrthoDB" id="29919at10239"/>
<feature type="domain" description="HTH araC/xylS-type" evidence="1">
    <location>
        <begin position="24"/>
        <end position="121"/>
    </location>
</feature>
<dbReference type="EMBL" id="KC131130">
    <property type="protein sequence ID" value="AGB07290.1"/>
    <property type="molecule type" value="Genomic_DNA"/>
</dbReference>
<organism evidence="2 3">
    <name type="scientific">Vibrio phage VP4B</name>
    <dbReference type="NCBI Taxonomy" id="1262540"/>
    <lineage>
        <taxon>Viruses</taxon>
        <taxon>Duplodnaviria</taxon>
        <taxon>Heunggongvirae</taxon>
        <taxon>Uroviricota</taxon>
        <taxon>Caudoviricetes</taxon>
        <taxon>Chimalliviridae</taxon>
        <taxon>Gorgonvirinae</taxon>
        <taxon>Tidunavirus</taxon>
        <taxon>Tidunavirus VP4B</taxon>
    </lineage>
</organism>
<evidence type="ECO:0000313" key="2">
    <source>
        <dbReference type="EMBL" id="AGB07290.1"/>
    </source>
</evidence>
<name>V9M017_9CAUD</name>
<dbReference type="GeneID" id="40103052"/>
<evidence type="ECO:0000259" key="1">
    <source>
        <dbReference type="PROSITE" id="PS01124"/>
    </source>
</evidence>
<dbReference type="Proteomes" id="UP000272155">
    <property type="component" value="Segment"/>
</dbReference>
<evidence type="ECO:0000313" key="3">
    <source>
        <dbReference type="Proteomes" id="UP000272155"/>
    </source>
</evidence>
<dbReference type="GO" id="GO:0003700">
    <property type="term" value="F:DNA-binding transcription factor activity"/>
    <property type="evidence" value="ECO:0007669"/>
    <property type="project" value="InterPro"/>
</dbReference>
<dbReference type="InterPro" id="IPR018060">
    <property type="entry name" value="HTH_AraC"/>
</dbReference>
<protein>
    <recommendedName>
        <fullName evidence="1">HTH araC/xylS-type domain-containing protein</fullName>
    </recommendedName>
</protein>